<gene>
    <name evidence="2" type="ORF">D9758_009156</name>
</gene>
<protein>
    <recommendedName>
        <fullName evidence="4">Six-hairpin glycosidase-like protein</fullName>
    </recommendedName>
</protein>
<feature type="signal peptide" evidence="1">
    <location>
        <begin position="1"/>
        <end position="41"/>
    </location>
</feature>
<organism evidence="2 3">
    <name type="scientific">Tetrapyrgos nigripes</name>
    <dbReference type="NCBI Taxonomy" id="182062"/>
    <lineage>
        <taxon>Eukaryota</taxon>
        <taxon>Fungi</taxon>
        <taxon>Dikarya</taxon>
        <taxon>Basidiomycota</taxon>
        <taxon>Agaricomycotina</taxon>
        <taxon>Agaricomycetes</taxon>
        <taxon>Agaricomycetidae</taxon>
        <taxon>Agaricales</taxon>
        <taxon>Marasmiineae</taxon>
        <taxon>Marasmiaceae</taxon>
        <taxon>Tetrapyrgos</taxon>
    </lineage>
</organism>
<comment type="caution">
    <text evidence="2">The sequence shown here is derived from an EMBL/GenBank/DDBJ whole genome shotgun (WGS) entry which is preliminary data.</text>
</comment>
<evidence type="ECO:0000313" key="3">
    <source>
        <dbReference type="Proteomes" id="UP000559256"/>
    </source>
</evidence>
<dbReference type="InterPro" id="IPR012341">
    <property type="entry name" value="6hp_glycosidase-like_sf"/>
</dbReference>
<evidence type="ECO:0000256" key="1">
    <source>
        <dbReference type="SAM" id="SignalP"/>
    </source>
</evidence>
<dbReference type="EMBL" id="JAACJM010000043">
    <property type="protein sequence ID" value="KAF5360247.1"/>
    <property type="molecule type" value="Genomic_DNA"/>
</dbReference>
<keyword evidence="1" id="KW-0732">Signal</keyword>
<dbReference type="AlphaFoldDB" id="A0A8H5LK82"/>
<evidence type="ECO:0000313" key="2">
    <source>
        <dbReference type="EMBL" id="KAF5360247.1"/>
    </source>
</evidence>
<dbReference type="Gene3D" id="1.50.10.10">
    <property type="match status" value="1"/>
</dbReference>
<keyword evidence="3" id="KW-1185">Reference proteome</keyword>
<dbReference type="SUPFAM" id="SSF48208">
    <property type="entry name" value="Six-hairpin glycosidases"/>
    <property type="match status" value="1"/>
</dbReference>
<reference evidence="2 3" key="1">
    <citation type="journal article" date="2020" name="ISME J.">
        <title>Uncovering the hidden diversity of litter-decomposition mechanisms in mushroom-forming fungi.</title>
        <authorList>
            <person name="Floudas D."/>
            <person name="Bentzer J."/>
            <person name="Ahren D."/>
            <person name="Johansson T."/>
            <person name="Persson P."/>
            <person name="Tunlid A."/>
        </authorList>
    </citation>
    <scope>NUCLEOTIDE SEQUENCE [LARGE SCALE GENOMIC DNA]</scope>
    <source>
        <strain evidence="2 3">CBS 291.85</strain>
    </source>
</reference>
<dbReference type="GO" id="GO:0003824">
    <property type="term" value="F:catalytic activity"/>
    <property type="evidence" value="ECO:0007669"/>
    <property type="project" value="UniProtKB-ARBA"/>
</dbReference>
<feature type="chain" id="PRO_5034609511" description="Six-hairpin glycosidase-like protein" evidence="1">
    <location>
        <begin position="42"/>
        <end position="755"/>
    </location>
</feature>
<dbReference type="InterPro" id="IPR008928">
    <property type="entry name" value="6-hairpin_glycosidase_sf"/>
</dbReference>
<name>A0A8H5LK82_9AGAR</name>
<dbReference type="Proteomes" id="UP000559256">
    <property type="component" value="Unassembled WGS sequence"/>
</dbReference>
<proteinExistence type="predicted"/>
<evidence type="ECO:0008006" key="4">
    <source>
        <dbReference type="Google" id="ProtNLM"/>
    </source>
</evidence>
<dbReference type="OrthoDB" id="3534988at2759"/>
<accession>A0A8H5LK82</accession>
<sequence>MTLITASELMTMFAQGTSCPSILLLLLSSLTFLIHSKPCNAAIDRHSIVSRYNPSRNASSMTTPMQIGNGFFAFGADVTGLQTFQPFAIMSSWGWKNDSLPSGKTMEDVENYHGVSWLNHGRPVEYDFGSNDPELEQWLTANPNRVNLGRIGFLFRDGEGQVLDVTESDLTEIKQYLDLWTGKMSSSFVLDGQVVKVNVTCAQESDTVAVSVQSALLAAGRIGFFLDFPWNDGSKKFSAPFVGSFNLTSNHTTALSTFSMDSGRGDIKAQIIHRLVNNAFLTSLGGDDFAITRDTPHTHRYTILSNSSGGSDSFAFTATFTPEQNPPSTIPSAADVEDSSLRAWQDYWTGSGFVDVFTGSTDARADELQRRIILSRYLMRVNEAGDSPPQESGLVNDGWYGKFHMEMFFWHSAHWALWSNWDILSRSAPSTYSRFLPSSIHRAQVQQGFASGARWPKMTDPTTPGRSSPGQINNLLIWEQPHPLMFAMYELRSVSGLGDDGGEKREEVLQKWSSIVRETANWMASFAWFNSSTGVYDLGPPMYVVSEDTSPNDTVNPSFELAYWKLGLGFAETWVEELGEEVPQVWKDVREGLAKLPLEQIDNETVYRVYEGLEDDFWTDPAYTNDHPALVGLHGWLPPTEDVDLEIAKTTAEKVWGSWNISNCWGWDFPMLAMSAARNNETSKAIEWLLHPLFQFDDVGMPIGGVRVPTPYFPGSGSLLYSIAMMAEGWDGSEGLAPGFPKGWNVQVEGMSKAI</sequence>
<dbReference type="GO" id="GO:0005975">
    <property type="term" value="P:carbohydrate metabolic process"/>
    <property type="evidence" value="ECO:0007669"/>
    <property type="project" value="InterPro"/>
</dbReference>